<dbReference type="SMART" id="SM00355">
    <property type="entry name" value="ZnF_C2H2"/>
    <property type="match status" value="2"/>
</dbReference>
<dbReference type="EMBL" id="VSWD01000007">
    <property type="protein sequence ID" value="KAK3098867.1"/>
    <property type="molecule type" value="Genomic_DNA"/>
</dbReference>
<proteinExistence type="predicted"/>
<dbReference type="InterPro" id="IPR013087">
    <property type="entry name" value="Znf_C2H2_type"/>
</dbReference>
<accession>A0AA88Y5Z3</accession>
<feature type="compositionally biased region" description="Polar residues" evidence="2">
    <location>
        <begin position="145"/>
        <end position="157"/>
    </location>
</feature>
<keyword evidence="5" id="KW-1185">Reference proteome</keyword>
<evidence type="ECO:0000256" key="1">
    <source>
        <dbReference type="SAM" id="Coils"/>
    </source>
</evidence>
<feature type="region of interest" description="Disordered" evidence="2">
    <location>
        <begin position="139"/>
        <end position="198"/>
    </location>
</feature>
<feature type="compositionally biased region" description="Polar residues" evidence="2">
    <location>
        <begin position="176"/>
        <end position="187"/>
    </location>
</feature>
<evidence type="ECO:0000313" key="4">
    <source>
        <dbReference type="EMBL" id="KAK3098867.1"/>
    </source>
</evidence>
<dbReference type="Proteomes" id="UP001186944">
    <property type="component" value="Unassembled WGS sequence"/>
</dbReference>
<protein>
    <recommendedName>
        <fullName evidence="3">C2H2-type domain-containing protein</fullName>
    </recommendedName>
</protein>
<feature type="domain" description="C2H2-type" evidence="3">
    <location>
        <begin position="69"/>
        <end position="92"/>
    </location>
</feature>
<dbReference type="PROSITE" id="PS00028">
    <property type="entry name" value="ZINC_FINGER_C2H2_1"/>
    <property type="match status" value="1"/>
</dbReference>
<name>A0AA88Y5Z3_PINIB</name>
<evidence type="ECO:0000259" key="3">
    <source>
        <dbReference type="PROSITE" id="PS00028"/>
    </source>
</evidence>
<evidence type="ECO:0000313" key="5">
    <source>
        <dbReference type="Proteomes" id="UP001186944"/>
    </source>
</evidence>
<dbReference type="AlphaFoldDB" id="A0AA88Y5Z3"/>
<gene>
    <name evidence="4" type="ORF">FSP39_023836</name>
</gene>
<sequence>MEDDALDLLADLEEVNQFLGQADIEFFYESGNMSCPIEGCNQDVKYVSKWKWQRHWEERHVRQAVKYLCSVASCKAECRRRSDMRAHIKAKHERDPDRAEDVLIKCEKQVRENRGFIDPGFFVYKGRTLYRNIDQAGPIQEEQAGPSNQEEQAGPSNQEERAGPCNPQEQAGPCNPQEQAGSSNPQEQAGPCTENEAGTDAQEPMEVLHALSTASTNDGETQTCCLDYPQLYIPVCPDTIEGAESHIMWLCNVMDQVGRARELTKRKIEEMRQQEGPLEEERRKRVALEQENRELKRQIDEMTWRRSVLFEE</sequence>
<organism evidence="4 5">
    <name type="scientific">Pinctada imbricata</name>
    <name type="common">Atlantic pearl-oyster</name>
    <name type="synonym">Pinctada martensii</name>
    <dbReference type="NCBI Taxonomy" id="66713"/>
    <lineage>
        <taxon>Eukaryota</taxon>
        <taxon>Metazoa</taxon>
        <taxon>Spiralia</taxon>
        <taxon>Lophotrochozoa</taxon>
        <taxon>Mollusca</taxon>
        <taxon>Bivalvia</taxon>
        <taxon>Autobranchia</taxon>
        <taxon>Pteriomorphia</taxon>
        <taxon>Pterioida</taxon>
        <taxon>Pterioidea</taxon>
        <taxon>Pteriidae</taxon>
        <taxon>Pinctada</taxon>
    </lineage>
</organism>
<keyword evidence="1" id="KW-0175">Coiled coil</keyword>
<comment type="caution">
    <text evidence="4">The sequence shown here is derived from an EMBL/GenBank/DDBJ whole genome shotgun (WGS) entry which is preliminary data.</text>
</comment>
<evidence type="ECO:0000256" key="2">
    <source>
        <dbReference type="SAM" id="MobiDB-lite"/>
    </source>
</evidence>
<reference evidence="4" key="1">
    <citation type="submission" date="2019-08" db="EMBL/GenBank/DDBJ databases">
        <title>The improved chromosome-level genome for the pearl oyster Pinctada fucata martensii using PacBio sequencing and Hi-C.</title>
        <authorList>
            <person name="Zheng Z."/>
        </authorList>
    </citation>
    <scope>NUCLEOTIDE SEQUENCE</scope>
    <source>
        <strain evidence="4">ZZ-2019</strain>
        <tissue evidence="4">Adductor muscle</tissue>
    </source>
</reference>
<feature type="coiled-coil region" evidence="1">
    <location>
        <begin position="254"/>
        <end position="305"/>
    </location>
</feature>